<comment type="similarity">
    <text evidence="1">Belongs to the metallophosphoesterase superfamily. YfcE family.</text>
</comment>
<dbReference type="PANTHER" id="PTHR42850">
    <property type="entry name" value="METALLOPHOSPHOESTERASE"/>
    <property type="match status" value="1"/>
</dbReference>
<dbReference type="SUPFAM" id="SSF56300">
    <property type="entry name" value="Metallo-dependent phosphatases"/>
    <property type="match status" value="1"/>
</dbReference>
<reference evidence="6" key="3">
    <citation type="submission" date="2017-10" db="EMBL/GenBank/DDBJ databases">
        <authorList>
            <person name="Frank J."/>
        </authorList>
    </citation>
    <scope>NUCLEOTIDE SEQUENCE [LARGE SCALE GENOMIC DNA]</scope>
</reference>
<reference evidence="3" key="1">
    <citation type="journal article" date="2006" name="Nature">
        <title>Deciphering the evolution and metabolism of an anammox bacterium from a community genome.</title>
        <authorList>
            <person name="Strous M."/>
            <person name="Pelletier E."/>
            <person name="Mangenot S."/>
            <person name="Rattei T."/>
            <person name="Lehner A."/>
            <person name="Taylor M.W."/>
            <person name="Horn M."/>
            <person name="Daims H."/>
            <person name="Bartol-Mavel D."/>
            <person name="Wincker P."/>
            <person name="Barbe V."/>
            <person name="Fonknechten N."/>
            <person name="Vallenet D."/>
            <person name="Segurens B."/>
            <person name="Schenowitz-Truong C."/>
            <person name="Medigue C."/>
            <person name="Collingro A."/>
            <person name="Snel B."/>
            <person name="Dutilh B.E."/>
            <person name="OpDenCamp H.J.M."/>
            <person name="vanDerDrift C."/>
            <person name="Cirpus I."/>
            <person name="vanDePas-Schoonen K.T."/>
            <person name="Harhangi H.R."/>
            <person name="vanNiftrik L."/>
            <person name="Schmid M."/>
            <person name="Keltjens J."/>
            <person name="vanDeVossenberg J."/>
            <person name="Kartal B."/>
            <person name="Meier H."/>
            <person name="Frishman D."/>
            <person name="Huynen M.A."/>
            <person name="Mewes H."/>
            <person name="Weissenbach J."/>
            <person name="Jetten M.S.M."/>
            <person name="Wagner M."/>
            <person name="LePaslier D."/>
        </authorList>
    </citation>
    <scope>NUCLEOTIDE SEQUENCE</scope>
</reference>
<reference evidence="3" key="2">
    <citation type="submission" date="2006-01" db="EMBL/GenBank/DDBJ databases">
        <authorList>
            <person name="Genoscope"/>
        </authorList>
    </citation>
    <scope>NUCLEOTIDE SEQUENCE</scope>
</reference>
<dbReference type="EMBL" id="LT934425">
    <property type="protein sequence ID" value="SOH06413.1"/>
    <property type="molecule type" value="Genomic_DNA"/>
</dbReference>
<evidence type="ECO:0000313" key="7">
    <source>
        <dbReference type="Proteomes" id="UP000501926"/>
    </source>
</evidence>
<dbReference type="OrthoDB" id="9800565at2"/>
<reference evidence="5" key="4">
    <citation type="submission" date="2017-10" db="EMBL/GenBank/DDBJ databases">
        <authorList>
            <person name="Banno H."/>
            <person name="Chua N.-H."/>
        </authorList>
    </citation>
    <scope>NUCLEOTIDE SEQUENCE [LARGE SCALE GENOMIC DNA]</scope>
    <source>
        <strain evidence="5">Kuenenia_mbr1_ru-nijmegen</strain>
    </source>
</reference>
<dbReference type="RefSeq" id="WP_099326819.1">
    <property type="nucleotide sequence ID" value="NZ_CP049055.1"/>
</dbReference>
<dbReference type="CDD" id="cd00838">
    <property type="entry name" value="MPP_superfamily"/>
    <property type="match status" value="1"/>
</dbReference>
<evidence type="ECO:0000259" key="2">
    <source>
        <dbReference type="Pfam" id="PF12850"/>
    </source>
</evidence>
<dbReference type="Proteomes" id="UP000501926">
    <property type="component" value="Chromosome"/>
</dbReference>
<protein>
    <submittedName>
        <fullName evidence="4">Putative serine/threonine specific protein phosphatase 2</fullName>
    </submittedName>
    <submittedName>
        <fullName evidence="3">Similar to serine/threonine specific protein phosphatase 2</fullName>
    </submittedName>
</protein>
<evidence type="ECO:0000313" key="3">
    <source>
        <dbReference type="EMBL" id="CAJ73461.1"/>
    </source>
</evidence>
<dbReference type="Gene3D" id="3.60.21.10">
    <property type="match status" value="1"/>
</dbReference>
<dbReference type="KEGG" id="kst:KSMBR1_3941"/>
<accession>Q1Q7A2</accession>
<dbReference type="AlphaFoldDB" id="Q1Q7A2"/>
<dbReference type="PANTHER" id="PTHR42850:SF2">
    <property type="entry name" value="BLL5683 PROTEIN"/>
    <property type="match status" value="1"/>
</dbReference>
<evidence type="ECO:0000313" key="6">
    <source>
        <dbReference type="Proteomes" id="UP000221734"/>
    </source>
</evidence>
<gene>
    <name evidence="3" type="primary">PphB</name>
    <name evidence="4" type="synonym">pphB</name>
    <name evidence="5" type="synonym">pphB_2</name>
    <name evidence="4" type="ORF">KsCSTR_26580</name>
    <name evidence="5" type="ORF">KSMBR1_3941</name>
    <name evidence="3" type="ORF">kuste2711</name>
</gene>
<dbReference type="EMBL" id="CT573071">
    <property type="protein sequence ID" value="CAJ73461.1"/>
    <property type="molecule type" value="Genomic_DNA"/>
</dbReference>
<dbReference type="InterPro" id="IPR024654">
    <property type="entry name" value="Calcineurin-like_PHP_lpxH"/>
</dbReference>
<sequence>MIYAIIGDIHSNYEAFTAVADEIRKERVDEIFCVGDIVGYAAEPILCIELVQQLRCKTVAGNHDCAVVGKFPVSYFNKSAKEAAIWTSNQLSQSYKDYLKNLPLIEKWNDITLVHASLNRPEFFDYITTLADAQLSFDKLNTSVCFYGHTHVPSALFLNESSVRLDKGHVFDLNNVEKALINVGSVGQPRDWDLRASYAIYNTEQKTVHIKRVKYNIISAMEKIYKAGLPGENALRLGG</sequence>
<proteinExistence type="inferred from homology"/>
<evidence type="ECO:0000256" key="1">
    <source>
        <dbReference type="ARBA" id="ARBA00008950"/>
    </source>
</evidence>
<dbReference type="PIRSF" id="PIRSF000883">
    <property type="entry name" value="Pesterase_MJ0912"/>
    <property type="match status" value="1"/>
</dbReference>
<dbReference type="EMBL" id="CP049055">
    <property type="protein sequence ID" value="QII12037.1"/>
    <property type="molecule type" value="Genomic_DNA"/>
</dbReference>
<evidence type="ECO:0000313" key="5">
    <source>
        <dbReference type="EMBL" id="SOH06413.1"/>
    </source>
</evidence>
<dbReference type="InterPro" id="IPR011152">
    <property type="entry name" value="Pesterase_MJ0912"/>
</dbReference>
<dbReference type="GO" id="GO:0005737">
    <property type="term" value="C:cytoplasm"/>
    <property type="evidence" value="ECO:0007669"/>
    <property type="project" value="TreeGrafter"/>
</dbReference>
<dbReference type="InterPro" id="IPR050126">
    <property type="entry name" value="Ap4A_hydrolase"/>
</dbReference>
<dbReference type="Pfam" id="PF12850">
    <property type="entry name" value="Metallophos_2"/>
    <property type="match status" value="1"/>
</dbReference>
<name>Q1Q7A2_KUEST</name>
<feature type="domain" description="Calcineurin-like phosphoesterase" evidence="2">
    <location>
        <begin position="1"/>
        <end position="205"/>
    </location>
</feature>
<organism evidence="3">
    <name type="scientific">Kuenenia stuttgartiensis</name>
    <dbReference type="NCBI Taxonomy" id="174633"/>
    <lineage>
        <taxon>Bacteria</taxon>
        <taxon>Pseudomonadati</taxon>
        <taxon>Planctomycetota</taxon>
        <taxon>Candidatus Brocadiia</taxon>
        <taxon>Candidatus Brocadiales</taxon>
        <taxon>Candidatus Brocadiaceae</taxon>
        <taxon>Candidatus Kuenenia</taxon>
    </lineage>
</organism>
<dbReference type="InterPro" id="IPR029052">
    <property type="entry name" value="Metallo-depent_PP-like"/>
</dbReference>
<reference evidence="4 7" key="5">
    <citation type="submission" date="2020-02" db="EMBL/GenBank/DDBJ databases">
        <title>Newly sequenced genome of strain CSTR1 showed variability in Candidatus Kuenenia stuttgartiensis genomes.</title>
        <authorList>
            <person name="Ding C."/>
            <person name="Adrian L."/>
        </authorList>
    </citation>
    <scope>NUCLEOTIDE SEQUENCE [LARGE SCALE GENOMIC DNA]</scope>
    <source>
        <strain evidence="4 7">CSTR1</strain>
    </source>
</reference>
<dbReference type="Proteomes" id="UP000221734">
    <property type="component" value="Chromosome Kuenenia_stuttgartiensis_MBR1"/>
</dbReference>
<evidence type="ECO:0000313" key="4">
    <source>
        <dbReference type="EMBL" id="QII12037.1"/>
    </source>
</evidence>
<keyword evidence="6" id="KW-1185">Reference proteome</keyword>
<dbReference type="GO" id="GO:0016791">
    <property type="term" value="F:phosphatase activity"/>
    <property type="evidence" value="ECO:0007669"/>
    <property type="project" value="TreeGrafter"/>
</dbReference>